<organism evidence="1 2">
    <name type="scientific">Papaver somniferum</name>
    <name type="common">Opium poppy</name>
    <dbReference type="NCBI Taxonomy" id="3469"/>
    <lineage>
        <taxon>Eukaryota</taxon>
        <taxon>Viridiplantae</taxon>
        <taxon>Streptophyta</taxon>
        <taxon>Embryophyta</taxon>
        <taxon>Tracheophyta</taxon>
        <taxon>Spermatophyta</taxon>
        <taxon>Magnoliopsida</taxon>
        <taxon>Ranunculales</taxon>
        <taxon>Papaveraceae</taxon>
        <taxon>Papaveroideae</taxon>
        <taxon>Papaver</taxon>
    </lineage>
</organism>
<dbReference type="EMBL" id="CM010721">
    <property type="protein sequence ID" value="RZC70475.1"/>
    <property type="molecule type" value="Genomic_DNA"/>
</dbReference>
<protein>
    <submittedName>
        <fullName evidence="1">Uncharacterized protein</fullName>
    </submittedName>
</protein>
<dbReference type="AlphaFoldDB" id="A0A4Y7KEX6"/>
<sequence length="141" mass="15606">MCQLVVKVKLNTIGEKATAAALIPAHGMAAPNSNNASADRYVTGEVQVFIHLVIYIPTSFARKPVGFGRVILKSVVTHPLSDRNNLTNSESNMMTSLVVEVKSNGEQSSDVEIQWMLEKENIWKCTRNLKLGDLEGYKCRE</sequence>
<dbReference type="Gramene" id="RZC70475">
    <property type="protein sequence ID" value="RZC70475"/>
    <property type="gene ID" value="C5167_033591"/>
</dbReference>
<reference evidence="1 2" key="1">
    <citation type="journal article" date="2018" name="Science">
        <title>The opium poppy genome and morphinan production.</title>
        <authorList>
            <person name="Guo L."/>
            <person name="Winzer T."/>
            <person name="Yang X."/>
            <person name="Li Y."/>
            <person name="Ning Z."/>
            <person name="He Z."/>
            <person name="Teodor R."/>
            <person name="Lu Y."/>
            <person name="Bowser T.A."/>
            <person name="Graham I.A."/>
            <person name="Ye K."/>
        </authorList>
    </citation>
    <scope>NUCLEOTIDE SEQUENCE [LARGE SCALE GENOMIC DNA]</scope>
    <source>
        <strain evidence="2">cv. HN1</strain>
        <tissue evidence="1">Leaves</tissue>
    </source>
</reference>
<evidence type="ECO:0000313" key="2">
    <source>
        <dbReference type="Proteomes" id="UP000316621"/>
    </source>
</evidence>
<proteinExistence type="predicted"/>
<dbReference type="Proteomes" id="UP000316621">
    <property type="component" value="Chromosome 7"/>
</dbReference>
<name>A0A4Y7KEX6_PAPSO</name>
<accession>A0A4Y7KEX6</accession>
<evidence type="ECO:0000313" key="1">
    <source>
        <dbReference type="EMBL" id="RZC70475.1"/>
    </source>
</evidence>
<keyword evidence="2" id="KW-1185">Reference proteome</keyword>
<gene>
    <name evidence="1" type="ORF">C5167_033591</name>
</gene>